<name>A0ABQ2E0K8_9ACTN</name>
<evidence type="ECO:0000313" key="3">
    <source>
        <dbReference type="Proteomes" id="UP000660265"/>
    </source>
</evidence>
<comment type="caution">
    <text evidence="2">The sequence shown here is derived from an EMBL/GenBank/DDBJ whole genome shotgun (WGS) entry which is preliminary data.</text>
</comment>
<dbReference type="RefSeq" id="WP_189106599.1">
    <property type="nucleotide sequence ID" value="NZ_BMMV01000004.1"/>
</dbReference>
<dbReference type="Proteomes" id="UP000660265">
    <property type="component" value="Unassembled WGS sequence"/>
</dbReference>
<gene>
    <name evidence="2" type="ORF">GCM10011583_15730</name>
</gene>
<dbReference type="PROSITE" id="PS51819">
    <property type="entry name" value="VOC"/>
    <property type="match status" value="1"/>
</dbReference>
<evidence type="ECO:0000259" key="1">
    <source>
        <dbReference type="PROSITE" id="PS51819"/>
    </source>
</evidence>
<reference evidence="3" key="1">
    <citation type="journal article" date="2019" name="Int. J. Syst. Evol. Microbiol.">
        <title>The Global Catalogue of Microorganisms (GCM) 10K type strain sequencing project: providing services to taxonomists for standard genome sequencing and annotation.</title>
        <authorList>
            <consortium name="The Broad Institute Genomics Platform"/>
            <consortium name="The Broad Institute Genome Sequencing Center for Infectious Disease"/>
            <person name="Wu L."/>
            <person name="Ma J."/>
        </authorList>
    </citation>
    <scope>NUCLEOTIDE SEQUENCE [LARGE SCALE GENOMIC DNA]</scope>
    <source>
        <strain evidence="3">CGMCC 4.7275</strain>
    </source>
</reference>
<dbReference type="Gene3D" id="3.10.180.10">
    <property type="entry name" value="2,3-Dihydroxybiphenyl 1,2-Dioxygenase, domain 1"/>
    <property type="match status" value="1"/>
</dbReference>
<protein>
    <submittedName>
        <fullName evidence="2">Glyoxalase</fullName>
    </submittedName>
</protein>
<evidence type="ECO:0000313" key="2">
    <source>
        <dbReference type="EMBL" id="GGJ84927.1"/>
    </source>
</evidence>
<proteinExistence type="predicted"/>
<organism evidence="2 3">
    <name type="scientific">Streptomyces camponoticapitis</name>
    <dbReference type="NCBI Taxonomy" id="1616125"/>
    <lineage>
        <taxon>Bacteria</taxon>
        <taxon>Bacillati</taxon>
        <taxon>Actinomycetota</taxon>
        <taxon>Actinomycetes</taxon>
        <taxon>Kitasatosporales</taxon>
        <taxon>Streptomycetaceae</taxon>
        <taxon>Streptomyces</taxon>
    </lineage>
</organism>
<accession>A0ABQ2E0K8</accession>
<dbReference type="InterPro" id="IPR041581">
    <property type="entry name" value="Glyoxalase_6"/>
</dbReference>
<dbReference type="Pfam" id="PF18029">
    <property type="entry name" value="Glyoxalase_6"/>
    <property type="match status" value="1"/>
</dbReference>
<feature type="domain" description="VOC" evidence="1">
    <location>
        <begin position="4"/>
        <end position="133"/>
    </location>
</feature>
<dbReference type="InterPro" id="IPR029068">
    <property type="entry name" value="Glyas_Bleomycin-R_OHBP_Dase"/>
</dbReference>
<dbReference type="EMBL" id="BMMV01000004">
    <property type="protein sequence ID" value="GGJ84927.1"/>
    <property type="molecule type" value="Genomic_DNA"/>
</dbReference>
<dbReference type="InterPro" id="IPR037523">
    <property type="entry name" value="VOC_core"/>
</dbReference>
<keyword evidence="3" id="KW-1185">Reference proteome</keyword>
<dbReference type="SUPFAM" id="SSF54593">
    <property type="entry name" value="Glyoxalase/Bleomycin resistance protein/Dihydroxybiphenyl dioxygenase"/>
    <property type="match status" value="1"/>
</dbReference>
<sequence>MGLPVVHFEIVGADPARLRAFYGELFGWDFDLGDASTPAVSRPGEYGFVHGGANPVPGDGASGINGGVAGGAGFEPRVLFYIGVPDVEAALQEAERLGGTRRMGPEPEHPAPGTLVVGHFADPEGNVVGLAGTG</sequence>